<organism evidence="1 2">
    <name type="scientific">Pan paniscus</name>
    <name type="common">Pygmy chimpanzee</name>
    <name type="synonym">Bonobo</name>
    <dbReference type="NCBI Taxonomy" id="9597"/>
    <lineage>
        <taxon>Eukaryota</taxon>
        <taxon>Metazoa</taxon>
        <taxon>Chordata</taxon>
        <taxon>Craniata</taxon>
        <taxon>Vertebrata</taxon>
        <taxon>Euteleostomi</taxon>
        <taxon>Mammalia</taxon>
        <taxon>Eutheria</taxon>
        <taxon>Euarchontoglires</taxon>
        <taxon>Primates</taxon>
        <taxon>Haplorrhini</taxon>
        <taxon>Catarrhini</taxon>
        <taxon>Hominidae</taxon>
        <taxon>Pan</taxon>
    </lineage>
</organism>
<accession>A0A2R8ZBW5</accession>
<keyword evidence="2" id="KW-1185">Reference proteome</keyword>
<reference evidence="1 2" key="1">
    <citation type="journal article" date="2012" name="Nature">
        <title>The bonobo genome compared with the chimpanzee and human genomes.</title>
        <authorList>
            <person name="Prufer K."/>
            <person name="Munch K."/>
            <person name="Hellmann I."/>
            <person name="Akagi K."/>
            <person name="Miller J.R."/>
            <person name="Walenz B."/>
            <person name="Koren S."/>
            <person name="Sutton G."/>
            <person name="Kodira C."/>
            <person name="Winer R."/>
            <person name="Knight J.R."/>
            <person name="Mullikin J.C."/>
            <person name="Meader S.J."/>
            <person name="Ponting C.P."/>
            <person name="Lunter G."/>
            <person name="Higashino S."/>
            <person name="Hobolth A."/>
            <person name="Dutheil J."/>
            <person name="Karakoc E."/>
            <person name="Alkan C."/>
            <person name="Sajjadian S."/>
            <person name="Catacchio C.R."/>
            <person name="Ventura M."/>
            <person name="Marques-Bonet T."/>
            <person name="Eichler E.E."/>
            <person name="Andre C."/>
            <person name="Atencia R."/>
            <person name="Mugisha L."/>
            <person name="Junhold J."/>
            <person name="Patterson N."/>
            <person name="Siebauer M."/>
            <person name="Good J.M."/>
            <person name="Fischer A."/>
            <person name="Ptak S.E."/>
            <person name="Lachmann M."/>
            <person name="Symer D.E."/>
            <person name="Mailund T."/>
            <person name="Schierup M.H."/>
            <person name="Andres A.M."/>
            <person name="Kelso J."/>
            <person name="Paabo S."/>
        </authorList>
    </citation>
    <scope>NUCLEOTIDE SEQUENCE [LARGE SCALE GENOMIC DNA]</scope>
</reference>
<dbReference type="Proteomes" id="UP000240080">
    <property type="component" value="Chromosome 1"/>
</dbReference>
<dbReference type="OMA" id="CMPAGGK"/>
<dbReference type="AlphaFoldDB" id="A0A2R8ZBW5"/>
<reference evidence="1" key="2">
    <citation type="submission" date="2025-08" db="UniProtKB">
        <authorList>
            <consortium name="Ensembl"/>
        </authorList>
    </citation>
    <scope>IDENTIFICATION</scope>
</reference>
<proteinExistence type="predicted"/>
<protein>
    <submittedName>
        <fullName evidence="1">Uncharacterized protein</fullName>
    </submittedName>
</protein>
<reference evidence="1" key="3">
    <citation type="submission" date="2025-09" db="UniProtKB">
        <authorList>
            <consortium name="Ensembl"/>
        </authorList>
    </citation>
    <scope>IDENTIFICATION</scope>
</reference>
<evidence type="ECO:0000313" key="2">
    <source>
        <dbReference type="Proteomes" id="UP000240080"/>
    </source>
</evidence>
<dbReference type="GeneTree" id="ENSGT00910000146947"/>
<name>A0A2R8ZBW5_PANPA</name>
<sequence length="145" mass="15911">MPAMNRHFFPTLSLCKRKKKPLELFRGCQTDKVEFDRQLCPCMPAGGKRKEKTKMVVCNPLRHCCLLPLHPSTLSISFAAFAHPACLQPLPSPCNLSQDSPLGLSDSTNPKQVLQGLPWALHSGNSPFLSTPPVLLLPSAPPLCK</sequence>
<dbReference type="Ensembl" id="ENSPPAT00000000387.1">
    <property type="protein sequence ID" value="ENSPPAP00000000110.1"/>
    <property type="gene ID" value="ENSPPAG00000000372.1"/>
</dbReference>
<evidence type="ECO:0000313" key="1">
    <source>
        <dbReference type="Ensembl" id="ENSPPAP00000000110.1"/>
    </source>
</evidence>
<dbReference type="EMBL" id="AJFE02086905">
    <property type="status" value="NOT_ANNOTATED_CDS"/>
    <property type="molecule type" value="Genomic_DNA"/>
</dbReference>